<sequence>MGELYVQYEYWFATFQLVTAMLGMGATLTVRDFGDILRAPRAVSIGVAIQLFLVPVMAYMFLTLLGISGGLAIGLALVAAIPGGTTSNIFTFFARGNSALSICVTAVSTLACLVSTPLILSLLISDSLPPDFSMPTGQIMMEIALSLLLPLSLGMLLLYLYPAPAAQFSKWCIRASLLGIVLIIIGSTSAGRLDLEAFGAANVGFVALFMLMMVVVGAAVPRLMRLEKRDAIAVEFEVIVRNSNLGVMIKASLFPAAAASTAQLGDTVLFTVLLYGGLQLLIAPILIRLYTRGPKPEEG</sequence>
<feature type="transmembrane region" description="Helical" evidence="5">
    <location>
        <begin position="143"/>
        <end position="161"/>
    </location>
</feature>
<feature type="transmembrane region" description="Helical" evidence="5">
    <location>
        <begin position="42"/>
        <end position="65"/>
    </location>
</feature>
<dbReference type="InterPro" id="IPR002657">
    <property type="entry name" value="BilAc:Na_symport/Acr3"/>
</dbReference>
<evidence type="ECO:0000256" key="5">
    <source>
        <dbReference type="SAM" id="Phobius"/>
    </source>
</evidence>
<dbReference type="InterPro" id="IPR038770">
    <property type="entry name" value="Na+/solute_symporter_sf"/>
</dbReference>
<keyword evidence="4 5" id="KW-0472">Membrane</keyword>
<feature type="transmembrane region" description="Helical" evidence="5">
    <location>
        <begin position="173"/>
        <end position="191"/>
    </location>
</feature>
<gene>
    <name evidence="6" type="ORF">C0029_03965</name>
</gene>
<proteinExistence type="predicted"/>
<dbReference type="EMBL" id="PKUR01000001">
    <property type="protein sequence ID" value="PLW87739.1"/>
    <property type="molecule type" value="Genomic_DNA"/>
</dbReference>
<evidence type="ECO:0000256" key="4">
    <source>
        <dbReference type="ARBA" id="ARBA00023136"/>
    </source>
</evidence>
<reference evidence="6 7" key="1">
    <citation type="submission" date="2018-01" db="EMBL/GenBank/DDBJ databases">
        <title>The draft genome sequence of Halioglobus japonicus S1-36.</title>
        <authorList>
            <person name="Du Z.-J."/>
            <person name="Shi M.-J."/>
        </authorList>
    </citation>
    <scope>NUCLEOTIDE SEQUENCE [LARGE SCALE GENOMIC DNA]</scope>
    <source>
        <strain evidence="6 7">S1-36</strain>
    </source>
</reference>
<feature type="transmembrane region" description="Helical" evidence="5">
    <location>
        <begin position="12"/>
        <end position="30"/>
    </location>
</feature>
<dbReference type="PANTHER" id="PTHR10361:SF28">
    <property type="entry name" value="P3 PROTEIN-RELATED"/>
    <property type="match status" value="1"/>
</dbReference>
<dbReference type="Proteomes" id="UP000235162">
    <property type="component" value="Unassembled WGS sequence"/>
</dbReference>
<keyword evidence="3 5" id="KW-1133">Transmembrane helix</keyword>
<feature type="transmembrane region" description="Helical" evidence="5">
    <location>
        <begin position="71"/>
        <end position="93"/>
    </location>
</feature>
<keyword evidence="2 5" id="KW-0812">Transmembrane</keyword>
<feature type="transmembrane region" description="Helical" evidence="5">
    <location>
        <begin position="100"/>
        <end position="123"/>
    </location>
</feature>
<feature type="transmembrane region" description="Helical" evidence="5">
    <location>
        <begin position="268"/>
        <end position="287"/>
    </location>
</feature>
<dbReference type="InterPro" id="IPR004710">
    <property type="entry name" value="Bilac:Na_transpt"/>
</dbReference>
<evidence type="ECO:0000313" key="7">
    <source>
        <dbReference type="Proteomes" id="UP000235162"/>
    </source>
</evidence>
<dbReference type="GO" id="GO:0016020">
    <property type="term" value="C:membrane"/>
    <property type="evidence" value="ECO:0007669"/>
    <property type="project" value="UniProtKB-SubCell"/>
</dbReference>
<dbReference type="PANTHER" id="PTHR10361">
    <property type="entry name" value="SODIUM-BILE ACID COTRANSPORTER"/>
    <property type="match status" value="1"/>
</dbReference>
<dbReference type="Pfam" id="PF01758">
    <property type="entry name" value="SBF"/>
    <property type="match status" value="1"/>
</dbReference>
<evidence type="ECO:0000313" key="6">
    <source>
        <dbReference type="EMBL" id="PLW87739.1"/>
    </source>
</evidence>
<accession>A0AAP8MI00</accession>
<dbReference type="Gene3D" id="1.20.1530.20">
    <property type="match status" value="1"/>
</dbReference>
<comment type="subcellular location">
    <subcellularLocation>
        <location evidence="1">Membrane</location>
        <topology evidence="1">Multi-pass membrane protein</topology>
    </subcellularLocation>
</comment>
<keyword evidence="7" id="KW-1185">Reference proteome</keyword>
<evidence type="ECO:0000256" key="2">
    <source>
        <dbReference type="ARBA" id="ARBA00022692"/>
    </source>
</evidence>
<name>A0AAP8MI00_9GAMM</name>
<evidence type="ECO:0000256" key="1">
    <source>
        <dbReference type="ARBA" id="ARBA00004141"/>
    </source>
</evidence>
<feature type="transmembrane region" description="Helical" evidence="5">
    <location>
        <begin position="203"/>
        <end position="224"/>
    </location>
</feature>
<organism evidence="6 7">
    <name type="scientific">Halioglobus japonicus</name>
    <dbReference type="NCBI Taxonomy" id="930805"/>
    <lineage>
        <taxon>Bacteria</taxon>
        <taxon>Pseudomonadati</taxon>
        <taxon>Pseudomonadota</taxon>
        <taxon>Gammaproteobacteria</taxon>
        <taxon>Cellvibrionales</taxon>
        <taxon>Halieaceae</taxon>
        <taxon>Halioglobus</taxon>
    </lineage>
</organism>
<comment type="caution">
    <text evidence="6">The sequence shown here is derived from an EMBL/GenBank/DDBJ whole genome shotgun (WGS) entry which is preliminary data.</text>
</comment>
<dbReference type="RefSeq" id="WP_084200247.1">
    <property type="nucleotide sequence ID" value="NZ_BMYL01000001.1"/>
</dbReference>
<protein>
    <submittedName>
        <fullName evidence="6">Bile acid:sodium symporter family protein</fullName>
    </submittedName>
</protein>
<dbReference type="KEGG" id="hja:BST95_14220"/>
<evidence type="ECO:0000256" key="3">
    <source>
        <dbReference type="ARBA" id="ARBA00022989"/>
    </source>
</evidence>
<dbReference type="AlphaFoldDB" id="A0AAP8MI00"/>